<evidence type="ECO:0000256" key="1">
    <source>
        <dbReference type="SAM" id="MobiDB-lite"/>
    </source>
</evidence>
<protein>
    <recommendedName>
        <fullName evidence="6">Tn3 transposase DDE domain-containing protein</fullName>
    </recommendedName>
</protein>
<organism evidence="2 5">
    <name type="scientific">Streptomyces avermitilis</name>
    <dbReference type="NCBI Taxonomy" id="33903"/>
    <lineage>
        <taxon>Bacteria</taxon>
        <taxon>Bacillati</taxon>
        <taxon>Actinomycetota</taxon>
        <taxon>Actinomycetes</taxon>
        <taxon>Kitasatosporales</taxon>
        <taxon>Streptomycetaceae</taxon>
        <taxon>Streptomyces</taxon>
    </lineage>
</organism>
<reference evidence="3 4" key="1">
    <citation type="submission" date="2019-04" db="EMBL/GenBank/DDBJ databases">
        <title>Draft genome sequences of Streptomyces avermitilis ATCC 31267.</title>
        <authorList>
            <person name="Komaki H."/>
            <person name="Tamura T."/>
            <person name="Hosoyama A."/>
        </authorList>
    </citation>
    <scope>NUCLEOTIDE SEQUENCE [LARGE SCALE GENOMIC DNA]</scope>
    <source>
        <strain evidence="3 4">ATCC 31267</strain>
    </source>
</reference>
<dbReference type="AlphaFoldDB" id="A0A4D4M9W8"/>
<dbReference type="EMBL" id="BJHX01000001">
    <property type="protein sequence ID" value="GDY68672.1"/>
    <property type="molecule type" value="Genomic_DNA"/>
</dbReference>
<evidence type="ECO:0000313" key="3">
    <source>
        <dbReference type="EMBL" id="GDY70953.1"/>
    </source>
</evidence>
<evidence type="ECO:0000313" key="4">
    <source>
        <dbReference type="Proteomes" id="UP000299211"/>
    </source>
</evidence>
<proteinExistence type="predicted"/>
<dbReference type="Proteomes" id="UP000302139">
    <property type="component" value="Unassembled WGS sequence"/>
</dbReference>
<comment type="caution">
    <text evidence="2">The sequence shown here is derived from an EMBL/GenBank/DDBJ whole genome shotgun (WGS) entry which is preliminary data.</text>
</comment>
<dbReference type="EMBL" id="BJHY01000001">
    <property type="protein sequence ID" value="GDY70953.1"/>
    <property type="molecule type" value="Genomic_DNA"/>
</dbReference>
<dbReference type="Proteomes" id="UP000299211">
    <property type="component" value="Unassembled WGS sequence"/>
</dbReference>
<evidence type="ECO:0008006" key="6">
    <source>
        <dbReference type="Google" id="ProtNLM"/>
    </source>
</evidence>
<accession>A0A4D4M9W8</accession>
<reference evidence="2 5" key="2">
    <citation type="submission" date="2019-04" db="EMBL/GenBank/DDBJ databases">
        <title>Draft genome sequences of Streptomyces avermitilis NBRC 14893.</title>
        <authorList>
            <person name="Komaki H."/>
            <person name="Tamura T."/>
            <person name="Hosoyama A."/>
        </authorList>
    </citation>
    <scope>NUCLEOTIDE SEQUENCE [LARGE SCALE GENOMIC DNA]</scope>
    <source>
        <strain evidence="2 5">NBRC 14893</strain>
    </source>
</reference>
<name>A0A4D4M9W8_STRAX</name>
<sequence length="96" mass="10268">MAESGGGLGGGPCSLHLLQSALVYVNTLLLQDILSEEKWQAASPTRTVGRWTHVNPYGRFELDMASLLDIALPTVPDSRTAPNADIGRPVYDSSEA</sequence>
<evidence type="ECO:0000313" key="2">
    <source>
        <dbReference type="EMBL" id="GDY68672.1"/>
    </source>
</evidence>
<gene>
    <name evidence="2" type="ORF">SAV14893_080650</name>
    <name evidence="3" type="ORF">SAV31267_004380</name>
</gene>
<feature type="region of interest" description="Disordered" evidence="1">
    <location>
        <begin position="77"/>
        <end position="96"/>
    </location>
</feature>
<evidence type="ECO:0000313" key="5">
    <source>
        <dbReference type="Proteomes" id="UP000302139"/>
    </source>
</evidence>